<dbReference type="GO" id="GO:0006154">
    <property type="term" value="P:adenosine catabolic process"/>
    <property type="evidence" value="ECO:0007669"/>
    <property type="project" value="InterPro"/>
</dbReference>
<evidence type="ECO:0000259" key="12">
    <source>
        <dbReference type="Pfam" id="PF00962"/>
    </source>
</evidence>
<evidence type="ECO:0000256" key="3">
    <source>
        <dbReference type="ARBA" id="ARBA00006083"/>
    </source>
</evidence>
<gene>
    <name evidence="13" type="ORF">M407DRAFT_213600</name>
</gene>
<evidence type="ECO:0000256" key="5">
    <source>
        <dbReference type="ARBA" id="ARBA00018099"/>
    </source>
</evidence>
<evidence type="ECO:0000256" key="4">
    <source>
        <dbReference type="ARBA" id="ARBA00012784"/>
    </source>
</evidence>
<dbReference type="EC" id="3.5.4.4" evidence="4"/>
<dbReference type="InterPro" id="IPR006331">
    <property type="entry name" value="ADGF"/>
</dbReference>
<evidence type="ECO:0000256" key="9">
    <source>
        <dbReference type="ARBA" id="ARBA00022801"/>
    </source>
</evidence>
<dbReference type="InterPro" id="IPR001365">
    <property type="entry name" value="A_deaminase_dom"/>
</dbReference>
<dbReference type="PANTHER" id="PTHR11409">
    <property type="entry name" value="ADENOSINE DEAMINASE"/>
    <property type="match status" value="1"/>
</dbReference>
<accession>A0A0C3QTI6</accession>
<dbReference type="GO" id="GO:0005615">
    <property type="term" value="C:extracellular space"/>
    <property type="evidence" value="ECO:0007669"/>
    <property type="project" value="InterPro"/>
</dbReference>
<keyword evidence="9" id="KW-0378">Hydrolase</keyword>
<evidence type="ECO:0000256" key="8">
    <source>
        <dbReference type="ARBA" id="ARBA00022729"/>
    </source>
</evidence>
<protein>
    <recommendedName>
        <fullName evidence="5">Adenosine deaminase</fullName>
        <ecNumber evidence="4">3.5.4.4</ecNumber>
    </recommendedName>
</protein>
<evidence type="ECO:0000256" key="7">
    <source>
        <dbReference type="ARBA" id="ARBA00022723"/>
    </source>
</evidence>
<keyword evidence="6" id="KW-0964">Secreted</keyword>
<comment type="cofactor">
    <cofactor evidence="1">
        <name>Zn(2+)</name>
        <dbReference type="ChEBI" id="CHEBI:29105"/>
    </cofactor>
</comment>
<dbReference type="SUPFAM" id="SSF51556">
    <property type="entry name" value="Metallo-dependent hydrolases"/>
    <property type="match status" value="1"/>
</dbReference>
<dbReference type="GO" id="GO:0009168">
    <property type="term" value="P:purine ribonucleoside monophosphate biosynthetic process"/>
    <property type="evidence" value="ECO:0007669"/>
    <property type="project" value="InterPro"/>
</dbReference>
<dbReference type="OrthoDB" id="7202371at2759"/>
<dbReference type="Proteomes" id="UP000054248">
    <property type="component" value="Unassembled WGS sequence"/>
</dbReference>
<dbReference type="GO" id="GO:0004000">
    <property type="term" value="F:adenosine deaminase activity"/>
    <property type="evidence" value="ECO:0007669"/>
    <property type="project" value="InterPro"/>
</dbReference>
<dbReference type="AlphaFoldDB" id="A0A0C3QTI6"/>
<dbReference type="EMBL" id="KN822954">
    <property type="protein sequence ID" value="KIO32496.1"/>
    <property type="molecule type" value="Genomic_DNA"/>
</dbReference>
<feature type="domain" description="Adenosine deaminase" evidence="12">
    <location>
        <begin position="196"/>
        <end position="512"/>
    </location>
</feature>
<dbReference type="InterPro" id="IPR006330">
    <property type="entry name" value="Ado/ade_deaminase"/>
</dbReference>
<dbReference type="FunFam" id="3.20.20.140:FF:000017">
    <property type="entry name" value="Adenosine deaminase 2"/>
    <property type="match status" value="1"/>
</dbReference>
<proteinExistence type="inferred from homology"/>
<dbReference type="Gene3D" id="3.20.20.140">
    <property type="entry name" value="Metal-dependent hydrolases"/>
    <property type="match status" value="1"/>
</dbReference>
<evidence type="ECO:0000256" key="2">
    <source>
        <dbReference type="ARBA" id="ARBA00004613"/>
    </source>
</evidence>
<keyword evidence="14" id="KW-1185">Reference proteome</keyword>
<dbReference type="GO" id="GO:0046872">
    <property type="term" value="F:metal ion binding"/>
    <property type="evidence" value="ECO:0007669"/>
    <property type="project" value="UniProtKB-KW"/>
</dbReference>
<dbReference type="STRING" id="1051891.A0A0C3QTI6"/>
<keyword evidence="7" id="KW-0479">Metal-binding</keyword>
<comment type="similarity">
    <text evidence="3">Belongs to the metallo-dependent hydrolases superfamily. Adenosine and AMP deaminases family. ADGF subfamily.</text>
</comment>
<keyword evidence="10" id="KW-0862">Zinc</keyword>
<evidence type="ECO:0000256" key="6">
    <source>
        <dbReference type="ARBA" id="ARBA00022525"/>
    </source>
</evidence>
<dbReference type="HOGENOM" id="CLU_022829_2_0_1"/>
<organism evidence="13 14">
    <name type="scientific">Tulasnella calospora MUT 4182</name>
    <dbReference type="NCBI Taxonomy" id="1051891"/>
    <lineage>
        <taxon>Eukaryota</taxon>
        <taxon>Fungi</taxon>
        <taxon>Dikarya</taxon>
        <taxon>Basidiomycota</taxon>
        <taxon>Agaricomycotina</taxon>
        <taxon>Agaricomycetes</taxon>
        <taxon>Cantharellales</taxon>
        <taxon>Tulasnellaceae</taxon>
        <taxon>Tulasnella</taxon>
    </lineage>
</organism>
<keyword evidence="8" id="KW-0732">Signal</keyword>
<dbReference type="PROSITE" id="PS00485">
    <property type="entry name" value="A_DEAMINASE"/>
    <property type="match status" value="1"/>
</dbReference>
<dbReference type="PANTHER" id="PTHR11409:SF39">
    <property type="entry name" value="ADENOSINE DEAMINASE 2"/>
    <property type="match status" value="1"/>
</dbReference>
<comment type="catalytic activity">
    <reaction evidence="11">
        <text>adenosine + H2O + H(+) = inosine + NH4(+)</text>
        <dbReference type="Rhea" id="RHEA:24408"/>
        <dbReference type="ChEBI" id="CHEBI:15377"/>
        <dbReference type="ChEBI" id="CHEBI:15378"/>
        <dbReference type="ChEBI" id="CHEBI:16335"/>
        <dbReference type="ChEBI" id="CHEBI:17596"/>
        <dbReference type="ChEBI" id="CHEBI:28938"/>
        <dbReference type="EC" id="3.5.4.4"/>
    </reaction>
</comment>
<dbReference type="InterPro" id="IPR006650">
    <property type="entry name" value="A/AMP_deam_AS"/>
</dbReference>
<name>A0A0C3QTI6_9AGAM</name>
<dbReference type="Pfam" id="PF00962">
    <property type="entry name" value="A_deaminase"/>
    <property type="match status" value="1"/>
</dbReference>
<sequence>MSLASYQTARQALITEDRSLRLDSQSQYLDALGPTESVQKADGIIRKIRATEAESVWSKETERIPHIFPGMEFLTAKETIQSTELFKWVRKLPKGALLHAHMDATCDAEFLLRTASEEPQMHVRASVQINRETVGSTMPEFQAMPIDFQASPYRSVTNPDYEGGAWITINSARDNFSPELGGAEGFDDWVLAAMRIDPEEAYVKYNTSKKIWTKFGSTFVVARGLLEFEPVLRKYVRQFLLTSIEDGISYVEMRTNFFNKTVIRSDGSDNFSSAERVRLIGEVIEEVRGEMNSQGRGDEFVGAKIINITIRFISSEELEWYLDDCFSLKQQFPDLIAGFDLVGQEDTGVPLLEYLPKLLEFQNRCQEAGLSIPFIFHAGETLGDGDRVDNNLYDAILLGTRRIGHGFSLVKHPHLMKLCRERKIAIEVCPISNEILRLTSSMPAHPLPIMLNHGLTVALSSDDPAVFGNLGLSFDYFQVLVSSEVTGLTTLGVLARESLLISELEDKQKEKAVAKWDRRWQAFLKEIIQTFES</sequence>
<evidence type="ECO:0000256" key="11">
    <source>
        <dbReference type="ARBA" id="ARBA00047764"/>
    </source>
</evidence>
<evidence type="ECO:0000256" key="1">
    <source>
        <dbReference type="ARBA" id="ARBA00001947"/>
    </source>
</evidence>
<evidence type="ECO:0000256" key="10">
    <source>
        <dbReference type="ARBA" id="ARBA00022833"/>
    </source>
</evidence>
<dbReference type="NCBIfam" id="TIGR01431">
    <property type="entry name" value="adm_rel"/>
    <property type="match status" value="1"/>
</dbReference>
<evidence type="ECO:0000313" key="14">
    <source>
        <dbReference type="Proteomes" id="UP000054248"/>
    </source>
</evidence>
<reference evidence="14" key="2">
    <citation type="submission" date="2015-01" db="EMBL/GenBank/DDBJ databases">
        <title>Evolutionary Origins and Diversification of the Mycorrhizal Mutualists.</title>
        <authorList>
            <consortium name="DOE Joint Genome Institute"/>
            <consortium name="Mycorrhizal Genomics Consortium"/>
            <person name="Kohler A."/>
            <person name="Kuo A."/>
            <person name="Nagy L.G."/>
            <person name="Floudas D."/>
            <person name="Copeland A."/>
            <person name="Barry K.W."/>
            <person name="Cichocki N."/>
            <person name="Veneault-Fourrey C."/>
            <person name="LaButti K."/>
            <person name="Lindquist E.A."/>
            <person name="Lipzen A."/>
            <person name="Lundell T."/>
            <person name="Morin E."/>
            <person name="Murat C."/>
            <person name="Riley R."/>
            <person name="Ohm R."/>
            <person name="Sun H."/>
            <person name="Tunlid A."/>
            <person name="Henrissat B."/>
            <person name="Grigoriev I.V."/>
            <person name="Hibbett D.S."/>
            <person name="Martin F."/>
        </authorList>
    </citation>
    <scope>NUCLEOTIDE SEQUENCE [LARGE SCALE GENOMIC DNA]</scope>
    <source>
        <strain evidence="14">MUT 4182</strain>
    </source>
</reference>
<comment type="subcellular location">
    <subcellularLocation>
        <location evidence="2">Secreted</location>
    </subcellularLocation>
</comment>
<reference evidence="13 14" key="1">
    <citation type="submission" date="2014-04" db="EMBL/GenBank/DDBJ databases">
        <authorList>
            <consortium name="DOE Joint Genome Institute"/>
            <person name="Kuo A."/>
            <person name="Girlanda M."/>
            <person name="Perotto S."/>
            <person name="Kohler A."/>
            <person name="Nagy L.G."/>
            <person name="Floudas D."/>
            <person name="Copeland A."/>
            <person name="Barry K.W."/>
            <person name="Cichocki N."/>
            <person name="Veneault-Fourrey C."/>
            <person name="LaButti K."/>
            <person name="Lindquist E.A."/>
            <person name="Lipzen A."/>
            <person name="Lundell T."/>
            <person name="Morin E."/>
            <person name="Murat C."/>
            <person name="Sun H."/>
            <person name="Tunlid A."/>
            <person name="Henrissat B."/>
            <person name="Grigoriev I.V."/>
            <person name="Hibbett D.S."/>
            <person name="Martin F."/>
            <person name="Nordberg H.P."/>
            <person name="Cantor M.N."/>
            <person name="Hua S.X."/>
        </authorList>
    </citation>
    <scope>NUCLEOTIDE SEQUENCE [LARGE SCALE GENOMIC DNA]</scope>
    <source>
        <strain evidence="13 14">MUT 4182</strain>
    </source>
</reference>
<dbReference type="InterPro" id="IPR032466">
    <property type="entry name" value="Metal_Hydrolase"/>
</dbReference>
<dbReference type="GO" id="GO:0046103">
    <property type="term" value="P:inosine biosynthetic process"/>
    <property type="evidence" value="ECO:0007669"/>
    <property type="project" value="TreeGrafter"/>
</dbReference>
<evidence type="ECO:0000313" key="13">
    <source>
        <dbReference type="EMBL" id="KIO32496.1"/>
    </source>
</evidence>